<protein>
    <submittedName>
        <fullName evidence="1">Uncharacterized protein</fullName>
    </submittedName>
</protein>
<dbReference type="PANTHER" id="PTHR46585">
    <property type="entry name" value="INTEGRASE CORE DOMAIN CONTAINING PROTEIN"/>
    <property type="match status" value="1"/>
</dbReference>
<accession>A0A4Y2C5W0</accession>
<proteinExistence type="predicted"/>
<dbReference type="OrthoDB" id="6343797at2759"/>
<name>A0A4Y2C5W0_ARAVE</name>
<dbReference type="Proteomes" id="UP000499080">
    <property type="component" value="Unassembled WGS sequence"/>
</dbReference>
<reference evidence="1 2" key="1">
    <citation type="journal article" date="2019" name="Sci. Rep.">
        <title>Orb-weaving spider Araneus ventricosus genome elucidates the spidroin gene catalogue.</title>
        <authorList>
            <person name="Kono N."/>
            <person name="Nakamura H."/>
            <person name="Ohtoshi R."/>
            <person name="Moran D.A.P."/>
            <person name="Shinohara A."/>
            <person name="Yoshida Y."/>
            <person name="Fujiwara M."/>
            <person name="Mori M."/>
            <person name="Tomita M."/>
            <person name="Arakawa K."/>
        </authorList>
    </citation>
    <scope>NUCLEOTIDE SEQUENCE [LARGE SCALE GENOMIC DNA]</scope>
</reference>
<gene>
    <name evidence="1" type="ORF">AVEN_68752_1</name>
</gene>
<dbReference type="PANTHER" id="PTHR46585:SF1">
    <property type="entry name" value="CHROMO DOMAIN-CONTAINING PROTEIN"/>
    <property type="match status" value="1"/>
</dbReference>
<organism evidence="1 2">
    <name type="scientific">Araneus ventricosus</name>
    <name type="common">Orbweaver spider</name>
    <name type="synonym">Epeira ventricosa</name>
    <dbReference type="NCBI Taxonomy" id="182803"/>
    <lineage>
        <taxon>Eukaryota</taxon>
        <taxon>Metazoa</taxon>
        <taxon>Ecdysozoa</taxon>
        <taxon>Arthropoda</taxon>
        <taxon>Chelicerata</taxon>
        <taxon>Arachnida</taxon>
        <taxon>Araneae</taxon>
        <taxon>Araneomorphae</taxon>
        <taxon>Entelegynae</taxon>
        <taxon>Araneoidea</taxon>
        <taxon>Araneidae</taxon>
        <taxon>Araneus</taxon>
    </lineage>
</organism>
<sequence length="112" mass="13066">MDPPSANLDIEAQVWTNLNGNLFDRKLEKPSFKVDDMVFISKRKERFEKGYGNNLSREIFTVHKVLPRIHVVFKLCRDFNNGVIAGRFYEKEIQKVKDSGKVLLLNSLHLYP</sequence>
<dbReference type="AlphaFoldDB" id="A0A4Y2C5W0"/>
<comment type="caution">
    <text evidence="1">The sequence shown here is derived from an EMBL/GenBank/DDBJ whole genome shotgun (WGS) entry which is preliminary data.</text>
</comment>
<dbReference type="EMBL" id="BGPR01000149">
    <property type="protein sequence ID" value="GBL99453.1"/>
    <property type="molecule type" value="Genomic_DNA"/>
</dbReference>
<evidence type="ECO:0000313" key="1">
    <source>
        <dbReference type="EMBL" id="GBL99453.1"/>
    </source>
</evidence>
<evidence type="ECO:0000313" key="2">
    <source>
        <dbReference type="Proteomes" id="UP000499080"/>
    </source>
</evidence>
<keyword evidence="2" id="KW-1185">Reference proteome</keyword>